<organism evidence="2">
    <name type="scientific">Salvia splendens</name>
    <name type="common">Scarlet sage</name>
    <dbReference type="NCBI Taxonomy" id="180675"/>
    <lineage>
        <taxon>Eukaryota</taxon>
        <taxon>Viridiplantae</taxon>
        <taxon>Streptophyta</taxon>
        <taxon>Embryophyta</taxon>
        <taxon>Tracheophyta</taxon>
        <taxon>Spermatophyta</taxon>
        <taxon>Magnoliopsida</taxon>
        <taxon>eudicotyledons</taxon>
        <taxon>Gunneridae</taxon>
        <taxon>Pentapetalae</taxon>
        <taxon>asterids</taxon>
        <taxon>lamiids</taxon>
        <taxon>Lamiales</taxon>
        <taxon>Lamiaceae</taxon>
        <taxon>Nepetoideae</taxon>
        <taxon>Mentheae</taxon>
        <taxon>Salviinae</taxon>
        <taxon>Salvia</taxon>
        <taxon>Salvia subgen. Calosphace</taxon>
        <taxon>core Calosphace</taxon>
    </lineage>
</organism>
<evidence type="ECO:0000256" key="1">
    <source>
        <dbReference type="SAM" id="MobiDB-lite"/>
    </source>
</evidence>
<dbReference type="PANTHER" id="PTHR35133">
    <property type="entry name" value="PROTEIN EFFECTOR OF TRANSCRIPTION 2-RELATED"/>
    <property type="match status" value="1"/>
</dbReference>
<evidence type="ECO:0000313" key="3">
    <source>
        <dbReference type="Proteomes" id="UP000298416"/>
    </source>
</evidence>
<dbReference type="GO" id="GO:0006355">
    <property type="term" value="P:regulation of DNA-templated transcription"/>
    <property type="evidence" value="ECO:0007669"/>
    <property type="project" value="InterPro"/>
</dbReference>
<dbReference type="InterPro" id="IPR038909">
    <property type="entry name" value="Effector_transcript"/>
</dbReference>
<feature type="region of interest" description="Disordered" evidence="1">
    <location>
        <begin position="1"/>
        <end position="20"/>
    </location>
</feature>
<dbReference type="PANTHER" id="PTHR35133:SF1">
    <property type="entry name" value="PROTEIN EFFECTOR OF TRANSCRIPTION 2-RELATED"/>
    <property type="match status" value="1"/>
</dbReference>
<reference evidence="2" key="1">
    <citation type="submission" date="2018-01" db="EMBL/GenBank/DDBJ databases">
        <authorList>
            <person name="Mao J.F."/>
        </authorList>
    </citation>
    <scope>NUCLEOTIDE SEQUENCE</scope>
    <source>
        <strain evidence="2">Huo1</strain>
        <tissue evidence="2">Leaf</tissue>
    </source>
</reference>
<protein>
    <recommendedName>
        <fullName evidence="4">GIY-YIG nuclease family protein</fullName>
    </recommendedName>
</protein>
<reference evidence="2" key="2">
    <citation type="submission" date="2020-08" db="EMBL/GenBank/DDBJ databases">
        <title>Plant Genome Project.</title>
        <authorList>
            <person name="Zhang R.-G."/>
        </authorList>
    </citation>
    <scope>NUCLEOTIDE SEQUENCE</scope>
    <source>
        <strain evidence="2">Huo1</strain>
        <tissue evidence="2">Leaf</tissue>
    </source>
</reference>
<dbReference type="GO" id="GO:0003677">
    <property type="term" value="F:DNA binding"/>
    <property type="evidence" value="ECO:0007669"/>
    <property type="project" value="InterPro"/>
</dbReference>
<evidence type="ECO:0000313" key="2">
    <source>
        <dbReference type="EMBL" id="KAG6424098.1"/>
    </source>
</evidence>
<proteinExistence type="predicted"/>
<dbReference type="Proteomes" id="UP000298416">
    <property type="component" value="Unassembled WGS sequence"/>
</dbReference>
<evidence type="ECO:0008006" key="4">
    <source>
        <dbReference type="Google" id="ProtNLM"/>
    </source>
</evidence>
<gene>
    <name evidence="2" type="ORF">SASPL_114510</name>
</gene>
<dbReference type="EMBL" id="PNBA02000005">
    <property type="protein sequence ID" value="KAG6424098.1"/>
    <property type="molecule type" value="Genomic_DNA"/>
</dbReference>
<name>A0A8X8Y676_SALSN</name>
<dbReference type="AlphaFoldDB" id="A0A8X8Y676"/>
<sequence length="129" mass="14486">MMHMQKLIGGSDWKEHSSGAERYRTQNLPNRTSPGAYELGIATSASRKLHSASVIPVYTGQANNVRARLQSYGRSGAHLATLFADVFTRGLPIVYRWAPMESKEAAQRMEAELLDSYDYAWNKRNNGDH</sequence>
<keyword evidence="3" id="KW-1185">Reference proteome</keyword>
<dbReference type="Pfam" id="PF19239">
    <property type="entry name" value="GIY_YIG_domain"/>
    <property type="match status" value="1"/>
</dbReference>
<comment type="caution">
    <text evidence="2">The sequence shown here is derived from an EMBL/GenBank/DDBJ whole genome shotgun (WGS) entry which is preliminary data.</text>
</comment>
<accession>A0A8X8Y676</accession>